<feature type="domain" description="Ras-associating" evidence="2">
    <location>
        <begin position="490"/>
        <end position="576"/>
    </location>
</feature>
<accession>A0A0L0FJI7</accession>
<dbReference type="RefSeq" id="XP_014150832.1">
    <property type="nucleotide sequence ID" value="XM_014295357.1"/>
</dbReference>
<feature type="compositionally biased region" description="Low complexity" evidence="1">
    <location>
        <begin position="85"/>
        <end position="95"/>
    </location>
</feature>
<evidence type="ECO:0000313" key="3">
    <source>
        <dbReference type="EMBL" id="KNC76930.1"/>
    </source>
</evidence>
<keyword evidence="4" id="KW-1185">Reference proteome</keyword>
<feature type="compositionally biased region" description="Basic and acidic residues" evidence="1">
    <location>
        <begin position="296"/>
        <end position="305"/>
    </location>
</feature>
<evidence type="ECO:0000313" key="4">
    <source>
        <dbReference type="Proteomes" id="UP000054560"/>
    </source>
</evidence>
<protein>
    <recommendedName>
        <fullName evidence="2">Ras-associating domain-containing protein</fullName>
    </recommendedName>
</protein>
<organism evidence="3 4">
    <name type="scientific">Sphaeroforma arctica JP610</name>
    <dbReference type="NCBI Taxonomy" id="667725"/>
    <lineage>
        <taxon>Eukaryota</taxon>
        <taxon>Ichthyosporea</taxon>
        <taxon>Ichthyophonida</taxon>
        <taxon>Sphaeroforma</taxon>
    </lineage>
</organism>
<dbReference type="EMBL" id="KQ242910">
    <property type="protein sequence ID" value="KNC76930.1"/>
    <property type="molecule type" value="Genomic_DNA"/>
</dbReference>
<dbReference type="GeneID" id="25911100"/>
<dbReference type="Pfam" id="PF00788">
    <property type="entry name" value="RA"/>
    <property type="match status" value="1"/>
</dbReference>
<feature type="compositionally biased region" description="Basic and acidic residues" evidence="1">
    <location>
        <begin position="644"/>
        <end position="666"/>
    </location>
</feature>
<feature type="compositionally biased region" description="Pro residues" evidence="1">
    <location>
        <begin position="13"/>
        <end position="24"/>
    </location>
</feature>
<feature type="compositionally biased region" description="Basic and acidic residues" evidence="1">
    <location>
        <begin position="586"/>
        <end position="600"/>
    </location>
</feature>
<evidence type="ECO:0000259" key="2">
    <source>
        <dbReference type="Pfam" id="PF00788"/>
    </source>
</evidence>
<evidence type="ECO:0000256" key="1">
    <source>
        <dbReference type="SAM" id="MobiDB-lite"/>
    </source>
</evidence>
<feature type="compositionally biased region" description="Polar residues" evidence="1">
    <location>
        <begin position="618"/>
        <end position="628"/>
    </location>
</feature>
<name>A0A0L0FJI7_9EUKA</name>
<feature type="compositionally biased region" description="Basic and acidic residues" evidence="1">
    <location>
        <begin position="134"/>
        <end position="163"/>
    </location>
</feature>
<feature type="compositionally biased region" description="Basic and acidic residues" evidence="1">
    <location>
        <begin position="433"/>
        <end position="453"/>
    </location>
</feature>
<dbReference type="SUPFAM" id="SSF54236">
    <property type="entry name" value="Ubiquitin-like"/>
    <property type="match status" value="1"/>
</dbReference>
<dbReference type="Gene3D" id="3.10.20.90">
    <property type="entry name" value="Phosphatidylinositol 3-kinase Catalytic Subunit, Chain A, domain 1"/>
    <property type="match status" value="1"/>
</dbReference>
<dbReference type="AlphaFoldDB" id="A0A0L0FJI7"/>
<feature type="compositionally biased region" description="Low complexity" evidence="1">
    <location>
        <begin position="245"/>
        <end position="257"/>
    </location>
</feature>
<feature type="compositionally biased region" description="Basic and acidic residues" evidence="1">
    <location>
        <begin position="674"/>
        <end position="683"/>
    </location>
</feature>
<sequence>MSDSEPDTQPHPASGPRPAPPTKPNRPAAGTHVHAHTPTSHARPTPAVRPRPASRPTPSAGIGITQSHGTAAKEVETSDGGEGGNSNPPSGDGSPVANRRPTATMPKDAREARGRVQAKAEAHNNAVAEGSDEMTVRGEDKEKGTESHDTDIHTEPSDIHTQEGDTQSVSGITDNGKKHSESQNGEDSDNHLDKEDSEGTATTASEVLEDVPDRIGEQTKLEGEENKAHTEAVEESGSKVKDSADSSSKSSVKIGDGAADVYTVTESQPTAPSRTSKSLDARPQSIAVFGNSPALHPEDNEKDESIQSLDSIKAAFESSTAEHGDKPYPHVPPKPGKRFMMPGGAPQFNPFAGGGMPSRPIKPRPRASEDENQTAPIIAHSGPQFNPFAAVLYLITHRDVGDAKSPIAGSPVNSRKVGSKIAALQAKMSASMREAEEKQLAKEEEERKEKEAAEAAGNLAPTSKITTARKPGRAGGARPGRRAPTRANPVFLTDGSVQRINYTATSTAKEVVAMVADRVDATGVTDADDYEILEVTQAEEGESDTHRAMNDDEVLAKVKDTWSTPDSSRFVWAKKGDTFAVTWPESTKKSGEGEEPKMETSAEDADNPIDTSEDKVDVTTQHVESTVDPTECPETTEVQEQDADELKRESIDDDSDNTHDQKKEENSEQESGSDEIKETPASP</sequence>
<feature type="region of interest" description="Disordered" evidence="1">
    <location>
        <begin position="581"/>
        <end position="683"/>
    </location>
</feature>
<dbReference type="Proteomes" id="UP000054560">
    <property type="component" value="Unassembled WGS sequence"/>
</dbReference>
<feature type="compositionally biased region" description="Polar residues" evidence="1">
    <location>
        <begin position="264"/>
        <end position="278"/>
    </location>
</feature>
<feature type="compositionally biased region" description="Basic and acidic residues" evidence="1">
    <location>
        <begin position="107"/>
        <end position="122"/>
    </location>
</feature>
<feature type="region of interest" description="Disordered" evidence="1">
    <location>
        <begin position="428"/>
        <end position="492"/>
    </location>
</feature>
<feature type="compositionally biased region" description="Polar residues" evidence="1">
    <location>
        <begin position="164"/>
        <end position="173"/>
    </location>
</feature>
<dbReference type="InterPro" id="IPR029071">
    <property type="entry name" value="Ubiquitin-like_domsf"/>
</dbReference>
<reference evidence="3 4" key="1">
    <citation type="submission" date="2011-02" db="EMBL/GenBank/DDBJ databases">
        <title>The Genome Sequence of Sphaeroforma arctica JP610.</title>
        <authorList>
            <consortium name="The Broad Institute Genome Sequencing Platform"/>
            <person name="Russ C."/>
            <person name="Cuomo C."/>
            <person name="Young S.K."/>
            <person name="Zeng Q."/>
            <person name="Gargeya S."/>
            <person name="Alvarado L."/>
            <person name="Berlin A."/>
            <person name="Chapman S.B."/>
            <person name="Chen Z."/>
            <person name="Freedman E."/>
            <person name="Gellesch M."/>
            <person name="Goldberg J."/>
            <person name="Griggs A."/>
            <person name="Gujja S."/>
            <person name="Heilman E."/>
            <person name="Heiman D."/>
            <person name="Howarth C."/>
            <person name="Mehta T."/>
            <person name="Neiman D."/>
            <person name="Pearson M."/>
            <person name="Roberts A."/>
            <person name="Saif S."/>
            <person name="Shea T."/>
            <person name="Shenoy N."/>
            <person name="Sisk P."/>
            <person name="Stolte C."/>
            <person name="Sykes S."/>
            <person name="White J."/>
            <person name="Yandava C."/>
            <person name="Burger G."/>
            <person name="Gray M.W."/>
            <person name="Holland P.W.H."/>
            <person name="King N."/>
            <person name="Lang F.B.F."/>
            <person name="Roger A.J."/>
            <person name="Ruiz-Trillo I."/>
            <person name="Haas B."/>
            <person name="Nusbaum C."/>
            <person name="Birren B."/>
        </authorList>
    </citation>
    <scope>NUCLEOTIDE SEQUENCE [LARGE SCALE GENOMIC DNA]</scope>
    <source>
        <strain evidence="3 4">JP610</strain>
    </source>
</reference>
<dbReference type="InterPro" id="IPR000159">
    <property type="entry name" value="RA_dom"/>
</dbReference>
<proteinExistence type="predicted"/>
<gene>
    <name evidence="3" type="ORF">SARC_10596</name>
</gene>
<feature type="region of interest" description="Disordered" evidence="1">
    <location>
        <begin position="1"/>
        <end position="381"/>
    </location>
</feature>
<feature type="compositionally biased region" description="Basic and acidic residues" evidence="1">
    <location>
        <begin position="211"/>
        <end position="244"/>
    </location>
</feature>